<feature type="transmembrane region" description="Helical" evidence="2">
    <location>
        <begin position="49"/>
        <end position="79"/>
    </location>
</feature>
<keyword evidence="2" id="KW-1133">Transmembrane helix</keyword>
<feature type="transmembrane region" description="Helical" evidence="2">
    <location>
        <begin position="315"/>
        <end position="335"/>
    </location>
</feature>
<feature type="transmembrane region" description="Helical" evidence="2">
    <location>
        <begin position="125"/>
        <end position="142"/>
    </location>
</feature>
<name>A0A3M2LB00_9NOCA</name>
<feature type="region of interest" description="Disordered" evidence="1">
    <location>
        <begin position="181"/>
        <end position="280"/>
    </location>
</feature>
<proteinExistence type="predicted"/>
<keyword evidence="5" id="KW-1185">Reference proteome</keyword>
<dbReference type="OrthoDB" id="3208990at2"/>
<comment type="caution">
    <text evidence="4">The sequence shown here is derived from an EMBL/GenBank/DDBJ whole genome shotgun (WGS) entry which is preliminary data.</text>
</comment>
<sequence length="501" mass="52117">MTRAGGTSRTGFNEQLQHLWQTRPVRLPRRGPIAGVAAGFGQRYAVDPVLIRVAFVVSTIFGGAGVVLYLLAWLLLPAYGDEVSPTEGLLGRGRTSQRPVRTVVLLVVLGIAVSTAGPIGFGTDGAGLISFMLMLAGWWLMFRREPNPPAGVPTATTDYPAPAMPETVGWYPTGYGPYTTLPDHYEPDPAAAQTVPASAVPQDAPESESAAAQSNPTAPESAAVQSDPSDQAKSAAAAADSTGQAGPGTATPQDTPDGPRTVPPRTAVPDPTRFGAMPPGWDPLGVSPLAWELPEPRPAQPTAVTPPVKQPRSKLTPIVIFLAILAAAGATAAAFSGQDWLLTPGRIGAVALAVLGLGMVVGAFLRRGYGLMTLAIPLAGFVVLASQIGPVDLNDGAVASERTWSPATTSDLAQPFRVTMGSGELDLRQLALNSDATVDAKVRMGELRIVVPPSMRVDTRCDTRLTDPADCVPGLSGPPTGPLLTLNIDVRAGHVEVDRRG</sequence>
<feature type="domain" description="Phage shock protein PspC N-terminal" evidence="3">
    <location>
        <begin position="23"/>
        <end position="78"/>
    </location>
</feature>
<reference evidence="4 5" key="1">
    <citation type="submission" date="2018-10" db="EMBL/GenBank/DDBJ databases">
        <title>Isolation from cow dung.</title>
        <authorList>
            <person name="Ling L."/>
        </authorList>
    </citation>
    <scope>NUCLEOTIDE SEQUENCE [LARGE SCALE GENOMIC DNA]</scope>
    <source>
        <strain evidence="4 5">NEAU-LL90</strain>
    </source>
</reference>
<dbReference type="Pfam" id="PF04024">
    <property type="entry name" value="PspC"/>
    <property type="match status" value="1"/>
</dbReference>
<dbReference type="AlphaFoldDB" id="A0A3M2LB00"/>
<gene>
    <name evidence="4" type="ORF">EBN03_16555</name>
</gene>
<feature type="transmembrane region" description="Helical" evidence="2">
    <location>
        <begin position="347"/>
        <end position="365"/>
    </location>
</feature>
<organism evidence="4 5">
    <name type="scientific">Nocardia stercoris</name>
    <dbReference type="NCBI Taxonomy" id="2483361"/>
    <lineage>
        <taxon>Bacteria</taxon>
        <taxon>Bacillati</taxon>
        <taxon>Actinomycetota</taxon>
        <taxon>Actinomycetes</taxon>
        <taxon>Mycobacteriales</taxon>
        <taxon>Nocardiaceae</taxon>
        <taxon>Nocardia</taxon>
    </lineage>
</organism>
<dbReference type="RefSeq" id="WP_122188932.1">
    <property type="nucleotide sequence ID" value="NZ_RFFH01000006.1"/>
</dbReference>
<evidence type="ECO:0000313" key="4">
    <source>
        <dbReference type="EMBL" id="RMI31798.1"/>
    </source>
</evidence>
<evidence type="ECO:0000256" key="2">
    <source>
        <dbReference type="SAM" id="Phobius"/>
    </source>
</evidence>
<accession>A0A3M2LB00</accession>
<keyword evidence="2" id="KW-0472">Membrane</keyword>
<evidence type="ECO:0000313" key="5">
    <source>
        <dbReference type="Proteomes" id="UP000279275"/>
    </source>
</evidence>
<dbReference type="Proteomes" id="UP000279275">
    <property type="component" value="Unassembled WGS sequence"/>
</dbReference>
<keyword evidence="2" id="KW-0812">Transmembrane</keyword>
<evidence type="ECO:0000256" key="1">
    <source>
        <dbReference type="SAM" id="MobiDB-lite"/>
    </source>
</evidence>
<dbReference type="EMBL" id="RFFH01000006">
    <property type="protein sequence ID" value="RMI31798.1"/>
    <property type="molecule type" value="Genomic_DNA"/>
</dbReference>
<evidence type="ECO:0000259" key="3">
    <source>
        <dbReference type="Pfam" id="PF04024"/>
    </source>
</evidence>
<dbReference type="InterPro" id="IPR007168">
    <property type="entry name" value="Phageshock_PspC_N"/>
</dbReference>
<protein>
    <submittedName>
        <fullName evidence="4">PspC domain-containing protein</fullName>
    </submittedName>
</protein>
<feature type="compositionally biased region" description="Low complexity" evidence="1">
    <location>
        <begin position="225"/>
        <end position="244"/>
    </location>
</feature>